<comment type="caution">
    <text evidence="1">The sequence shown here is derived from an EMBL/GenBank/DDBJ whole genome shotgun (WGS) entry which is preliminary data.</text>
</comment>
<dbReference type="RefSeq" id="WP_165300990.1">
    <property type="nucleotide sequence ID" value="NZ_JAAKZZ010000292.1"/>
</dbReference>
<keyword evidence="2" id="KW-1185">Reference proteome</keyword>
<sequence length="74" mass="7945">MTALPGQRAAQRPMRAAVSVQRTLGRALHDSSASSSVLILNVAGRWMRQVVDEEGQERLVPYELGGGEEPSGGR</sequence>
<dbReference type="AlphaFoldDB" id="A0A6G4X3V6"/>
<gene>
    <name evidence="1" type="ORF">G5C65_23960</name>
</gene>
<name>A0A6G4X3V6_9ACTN</name>
<evidence type="ECO:0000313" key="1">
    <source>
        <dbReference type="EMBL" id="NGO71351.1"/>
    </source>
</evidence>
<evidence type="ECO:0000313" key="2">
    <source>
        <dbReference type="Proteomes" id="UP000477722"/>
    </source>
</evidence>
<organism evidence="1 2">
    <name type="scientific">Streptomyces boncukensis</name>
    <dbReference type="NCBI Taxonomy" id="2711219"/>
    <lineage>
        <taxon>Bacteria</taxon>
        <taxon>Bacillati</taxon>
        <taxon>Actinomycetota</taxon>
        <taxon>Actinomycetes</taxon>
        <taxon>Kitasatosporales</taxon>
        <taxon>Streptomycetaceae</taxon>
        <taxon>Streptomyces</taxon>
    </lineage>
</organism>
<proteinExistence type="predicted"/>
<reference evidence="1 2" key="1">
    <citation type="submission" date="2020-02" db="EMBL/GenBank/DDBJ databases">
        <title>Whole-genome analyses of novel actinobacteria.</title>
        <authorList>
            <person name="Sahin N."/>
            <person name="Tatar D."/>
        </authorList>
    </citation>
    <scope>NUCLEOTIDE SEQUENCE [LARGE SCALE GENOMIC DNA]</scope>
    <source>
        <strain evidence="1 2">SB3404</strain>
    </source>
</reference>
<dbReference type="Proteomes" id="UP000477722">
    <property type="component" value="Unassembled WGS sequence"/>
</dbReference>
<protein>
    <submittedName>
        <fullName evidence="1">Uncharacterized protein</fullName>
    </submittedName>
</protein>
<accession>A0A6G4X3V6</accession>
<dbReference type="EMBL" id="JAAKZZ010000292">
    <property type="protein sequence ID" value="NGO71351.1"/>
    <property type="molecule type" value="Genomic_DNA"/>
</dbReference>